<organism evidence="1 2">
    <name type="scientific">Bifidobacterium santillanense</name>
    <dbReference type="NCBI Taxonomy" id="2809028"/>
    <lineage>
        <taxon>Bacteria</taxon>
        <taxon>Bacillati</taxon>
        <taxon>Actinomycetota</taxon>
        <taxon>Actinomycetes</taxon>
        <taxon>Bifidobacteriales</taxon>
        <taxon>Bifidobacteriaceae</taxon>
        <taxon>Bifidobacterium</taxon>
    </lineage>
</organism>
<gene>
    <name evidence="1" type="ORF">JS528_10815</name>
</gene>
<evidence type="ECO:0000313" key="2">
    <source>
        <dbReference type="Proteomes" id="UP000773064"/>
    </source>
</evidence>
<sequence>MSICSSDELRADRESISGLFLRLRNGITRAHGEPVTLRPYKWEYDSGIVRTDSTQAEYDRHIRDSELVLLLFHTRCGKWTMHELYMALTQRAKAGLPHVAVLVRDLAPGESRTPELQLLLDTIATLSAVDEEIQPVTYATTDELAVAVVRSLQSIGLELPIKRKSDAQGRTRLVIDGLGSETIATLNE</sequence>
<keyword evidence="2" id="KW-1185">Reference proteome</keyword>
<reference evidence="1 2" key="1">
    <citation type="journal article" date="2021" name="Environ. Microbiol.">
        <title>Genetic insights into the dark matter of the mammalian gut microbiota through targeted genome reconstruction.</title>
        <authorList>
            <person name="Lugli G.A."/>
            <person name="Alessandri G."/>
            <person name="Milani C."/>
            <person name="Viappiani A."/>
            <person name="Fontana F."/>
            <person name="Tarracchini C."/>
            <person name="Mancabelli L."/>
            <person name="Argentini C."/>
            <person name="Ruiz L."/>
            <person name="Margolles A."/>
            <person name="van Sinderen D."/>
            <person name="Turroni F."/>
            <person name="Ventura M."/>
        </authorList>
    </citation>
    <scope>NUCLEOTIDE SEQUENCE [LARGE SCALE GENOMIC DNA]</scope>
    <source>
        <strain evidence="1 2">MA2</strain>
    </source>
</reference>
<dbReference type="Proteomes" id="UP000773064">
    <property type="component" value="Unassembled WGS sequence"/>
</dbReference>
<proteinExistence type="predicted"/>
<protein>
    <submittedName>
        <fullName evidence="1">Uncharacterized protein</fullName>
    </submittedName>
</protein>
<name>A0ABS5USA6_9BIFI</name>
<evidence type="ECO:0000313" key="1">
    <source>
        <dbReference type="EMBL" id="MBT1173815.1"/>
    </source>
</evidence>
<comment type="caution">
    <text evidence="1">The sequence shown here is derived from an EMBL/GenBank/DDBJ whole genome shotgun (WGS) entry which is preliminary data.</text>
</comment>
<accession>A0ABS5USA6</accession>
<dbReference type="EMBL" id="JAFEJS010000015">
    <property type="protein sequence ID" value="MBT1173815.1"/>
    <property type="molecule type" value="Genomic_DNA"/>
</dbReference>